<reference evidence="2 3" key="1">
    <citation type="journal article" date="2023" name="Hortic Res">
        <title>The complete reference genome for grapevine (Vitis vinifera L.) genetics and breeding.</title>
        <authorList>
            <person name="Shi X."/>
            <person name="Cao S."/>
            <person name="Wang X."/>
            <person name="Huang S."/>
            <person name="Wang Y."/>
            <person name="Liu Z."/>
            <person name="Liu W."/>
            <person name="Leng X."/>
            <person name="Peng Y."/>
            <person name="Wang N."/>
            <person name="Wang Y."/>
            <person name="Ma Z."/>
            <person name="Xu X."/>
            <person name="Zhang F."/>
            <person name="Xue H."/>
            <person name="Zhong H."/>
            <person name="Wang Y."/>
            <person name="Zhang K."/>
            <person name="Velt A."/>
            <person name="Avia K."/>
            <person name="Holtgrawe D."/>
            <person name="Grimplet J."/>
            <person name="Matus J.T."/>
            <person name="Ware D."/>
            <person name="Wu X."/>
            <person name="Wang H."/>
            <person name="Liu C."/>
            <person name="Fang Y."/>
            <person name="Rustenholz C."/>
            <person name="Cheng Z."/>
            <person name="Xiao H."/>
            <person name="Zhou Y."/>
        </authorList>
    </citation>
    <scope>NUCLEOTIDE SEQUENCE [LARGE SCALE GENOMIC DNA]</scope>
    <source>
        <strain evidence="3">cv. Pinot noir / PN40024</strain>
        <tissue evidence="2">Leaf</tissue>
    </source>
</reference>
<dbReference type="InterPro" id="IPR025724">
    <property type="entry name" value="GAG-pre-integrase_dom"/>
</dbReference>
<dbReference type="EMBL" id="CP126663">
    <property type="protein sequence ID" value="WKA07735.1"/>
    <property type="molecule type" value="Genomic_DNA"/>
</dbReference>
<dbReference type="Proteomes" id="UP001227230">
    <property type="component" value="Chromosome 16"/>
</dbReference>
<protein>
    <recommendedName>
        <fullName evidence="1">Integrase catalytic domain-containing protein</fullName>
    </recommendedName>
</protein>
<accession>A0ABY9DJ36</accession>
<dbReference type="InterPro" id="IPR036397">
    <property type="entry name" value="RNaseH_sf"/>
</dbReference>
<evidence type="ECO:0000313" key="2">
    <source>
        <dbReference type="EMBL" id="WKA07735.1"/>
    </source>
</evidence>
<dbReference type="PANTHER" id="PTHR42648:SF28">
    <property type="entry name" value="TRANSPOSON-ENCODED PROTEIN WITH RIBONUCLEASE H-LIKE AND RETROVIRUS ZINC FINGER-LIKE DOMAINS"/>
    <property type="match status" value="1"/>
</dbReference>
<gene>
    <name evidence="2" type="ORF">VitviT2T_025519</name>
</gene>
<dbReference type="InterPro" id="IPR039537">
    <property type="entry name" value="Retrotran_Ty1/copia-like"/>
</dbReference>
<dbReference type="PANTHER" id="PTHR42648">
    <property type="entry name" value="TRANSPOSASE, PUTATIVE-RELATED"/>
    <property type="match status" value="1"/>
</dbReference>
<dbReference type="InterPro" id="IPR001584">
    <property type="entry name" value="Integrase_cat-core"/>
</dbReference>
<evidence type="ECO:0000313" key="3">
    <source>
        <dbReference type="Proteomes" id="UP001227230"/>
    </source>
</evidence>
<proteinExistence type="predicted"/>
<dbReference type="SUPFAM" id="SSF53098">
    <property type="entry name" value="Ribonuclease H-like"/>
    <property type="match status" value="1"/>
</dbReference>
<keyword evidence="3" id="KW-1185">Reference proteome</keyword>
<evidence type="ECO:0000259" key="1">
    <source>
        <dbReference type="PROSITE" id="PS50994"/>
    </source>
</evidence>
<dbReference type="Pfam" id="PF13976">
    <property type="entry name" value="gag_pre-integrs"/>
    <property type="match status" value="1"/>
</dbReference>
<sequence length="231" mass="26169">MDELRLPRVSNLAALSVDLSSFHLTSSSSSFYSWHSRLGHISAPHLKYLISKGFLGNFQTHDISYCSGCKLAKFSALLFNQSVSPFVAPFDLIHSNVWGPSIVATKGWSKYYVSFIDDHTRYCWVYLMKHRFDFIHVYTTFRSFVKTQHSAIIKCFRCDLGGEYTFITFSELLIFDGTVHQSSCTDTPQQNEVAKRKHRHIVGTARSLLLSAGVPSAFWGKVVLTVVNLIN</sequence>
<dbReference type="InterPro" id="IPR012337">
    <property type="entry name" value="RNaseH-like_sf"/>
</dbReference>
<feature type="domain" description="Integrase catalytic" evidence="1">
    <location>
        <begin position="81"/>
        <end position="231"/>
    </location>
</feature>
<organism evidence="2 3">
    <name type="scientific">Vitis vinifera</name>
    <name type="common">Grape</name>
    <dbReference type="NCBI Taxonomy" id="29760"/>
    <lineage>
        <taxon>Eukaryota</taxon>
        <taxon>Viridiplantae</taxon>
        <taxon>Streptophyta</taxon>
        <taxon>Embryophyta</taxon>
        <taxon>Tracheophyta</taxon>
        <taxon>Spermatophyta</taxon>
        <taxon>Magnoliopsida</taxon>
        <taxon>eudicotyledons</taxon>
        <taxon>Gunneridae</taxon>
        <taxon>Pentapetalae</taxon>
        <taxon>rosids</taxon>
        <taxon>Vitales</taxon>
        <taxon>Vitaceae</taxon>
        <taxon>Viteae</taxon>
        <taxon>Vitis</taxon>
    </lineage>
</organism>
<name>A0ABY9DJ36_VITVI</name>
<dbReference type="Gene3D" id="3.30.420.10">
    <property type="entry name" value="Ribonuclease H-like superfamily/Ribonuclease H"/>
    <property type="match status" value="1"/>
</dbReference>
<dbReference type="PROSITE" id="PS50994">
    <property type="entry name" value="INTEGRASE"/>
    <property type="match status" value="1"/>
</dbReference>